<gene>
    <name evidence="1" type="ORF">LCGC14_2977260</name>
</gene>
<name>A0A0F8ZYW8_9ZZZZ</name>
<proteinExistence type="predicted"/>
<organism evidence="1">
    <name type="scientific">marine sediment metagenome</name>
    <dbReference type="NCBI Taxonomy" id="412755"/>
    <lineage>
        <taxon>unclassified sequences</taxon>
        <taxon>metagenomes</taxon>
        <taxon>ecological metagenomes</taxon>
    </lineage>
</organism>
<protein>
    <submittedName>
        <fullName evidence="1">Uncharacterized protein</fullName>
    </submittedName>
</protein>
<reference evidence="1" key="1">
    <citation type="journal article" date="2015" name="Nature">
        <title>Complex archaea that bridge the gap between prokaryotes and eukaryotes.</title>
        <authorList>
            <person name="Spang A."/>
            <person name="Saw J.H."/>
            <person name="Jorgensen S.L."/>
            <person name="Zaremba-Niedzwiedzka K."/>
            <person name="Martijn J."/>
            <person name="Lind A.E."/>
            <person name="van Eijk R."/>
            <person name="Schleper C."/>
            <person name="Guy L."/>
            <person name="Ettema T.J."/>
        </authorList>
    </citation>
    <scope>NUCLEOTIDE SEQUENCE</scope>
</reference>
<evidence type="ECO:0000313" key="1">
    <source>
        <dbReference type="EMBL" id="KKK65131.1"/>
    </source>
</evidence>
<dbReference type="EMBL" id="LAZR01060704">
    <property type="protein sequence ID" value="KKK65131.1"/>
    <property type="molecule type" value="Genomic_DNA"/>
</dbReference>
<dbReference type="AlphaFoldDB" id="A0A0F8ZYW8"/>
<sequence>NQSGVMGNSNPGWKTRRFCSNRPSHQFFWQLEGMNMKLFLSILILSALPITQAAADVACNAHGAIVTMDDGTKLYLGKDCDAARDGGGEGRWWNTASFLAVRIGDTSYMVREDVPCVPFCAYPS</sequence>
<comment type="caution">
    <text evidence="1">The sequence shown here is derived from an EMBL/GenBank/DDBJ whole genome shotgun (WGS) entry which is preliminary data.</text>
</comment>
<accession>A0A0F8ZYW8</accession>
<feature type="non-terminal residue" evidence="1">
    <location>
        <position position="1"/>
    </location>
</feature>